<comment type="caution">
    <text evidence="2">The sequence shown here is derived from an EMBL/GenBank/DDBJ whole genome shotgun (WGS) entry which is preliminary data.</text>
</comment>
<evidence type="ECO:0000313" key="2">
    <source>
        <dbReference type="EMBL" id="GEM41532.1"/>
    </source>
</evidence>
<reference evidence="2 3" key="1">
    <citation type="submission" date="2019-07" db="EMBL/GenBank/DDBJ databases">
        <title>Whole genome shotgun sequence of Nocardia ninae NBRC 108245.</title>
        <authorList>
            <person name="Hosoyama A."/>
            <person name="Uohara A."/>
            <person name="Ohji S."/>
            <person name="Ichikawa N."/>
        </authorList>
    </citation>
    <scope>NUCLEOTIDE SEQUENCE [LARGE SCALE GENOMIC DNA]</scope>
    <source>
        <strain evidence="2 3">NBRC 108245</strain>
    </source>
</reference>
<protein>
    <recommendedName>
        <fullName evidence="4">Plasmid replication, integration and excision activator</fullName>
    </recommendedName>
</protein>
<gene>
    <name evidence="2" type="ORF">NN4_60510</name>
</gene>
<dbReference type="RefSeq" id="WP_147138522.1">
    <property type="nucleotide sequence ID" value="NZ_BJXA01000052.1"/>
</dbReference>
<proteinExistence type="predicted"/>
<accession>A0A511MLM8</accession>
<name>A0A511MLM8_9NOCA</name>
<feature type="region of interest" description="Disordered" evidence="1">
    <location>
        <begin position="139"/>
        <end position="164"/>
    </location>
</feature>
<evidence type="ECO:0000313" key="3">
    <source>
        <dbReference type="Proteomes" id="UP000321424"/>
    </source>
</evidence>
<dbReference type="AlphaFoldDB" id="A0A511MLM8"/>
<keyword evidence="3" id="KW-1185">Reference proteome</keyword>
<evidence type="ECO:0000256" key="1">
    <source>
        <dbReference type="SAM" id="MobiDB-lite"/>
    </source>
</evidence>
<evidence type="ECO:0008006" key="4">
    <source>
        <dbReference type="Google" id="ProtNLM"/>
    </source>
</evidence>
<dbReference type="Proteomes" id="UP000321424">
    <property type="component" value="Unassembled WGS sequence"/>
</dbReference>
<dbReference type="EMBL" id="BJXA01000052">
    <property type="protein sequence ID" value="GEM41532.1"/>
    <property type="molecule type" value="Genomic_DNA"/>
</dbReference>
<sequence>MAIQRGHKFRIESDEAFPQKLILLGSITQKMKYNPDPRALPEPVFDIDREGQGTGLPVWVASVTDPHEGAEGRAARASFQIEFVASHQPVPVTDEIVPGTGMRMIELEGLTAEPTVVRQGSGDKNFSYVAYRFRASGIKGDTSGAKQAPNDPGASRPASSKAAA</sequence>
<dbReference type="OrthoDB" id="3689685at2"/>
<organism evidence="2 3">
    <name type="scientific">Nocardia ninae NBRC 108245</name>
    <dbReference type="NCBI Taxonomy" id="1210091"/>
    <lineage>
        <taxon>Bacteria</taxon>
        <taxon>Bacillati</taxon>
        <taxon>Actinomycetota</taxon>
        <taxon>Actinomycetes</taxon>
        <taxon>Mycobacteriales</taxon>
        <taxon>Nocardiaceae</taxon>
        <taxon>Nocardia</taxon>
    </lineage>
</organism>